<protein>
    <submittedName>
        <fullName evidence="3">Peptidase C39 family protein</fullName>
    </submittedName>
</protein>
<sequence length="414" mass="44825">MCRLPRLAVWLVAAVLLMPLLTVSSAQAVADHTRTVRWETPARLAAGAFDGVRLDGNAVVLSSPTRTRTHTDPFGAKKPVRWSYGSWTSPWTSSGTQANHLVPSWGATMPHGTWLRVLVRVKRGSSTGSWDVVGEWAYGPNSINRASGLAQTDDLAKVAVDTVRANPNKRFSSWQVRVELLRKPGSSATPRLRSVSAAVSSYGTRSVATSRTTMTATRELRVPSFSQMTHRGHFPQWGGGGEAWCSPTSIAMVLRYAGRGPAASKYQWAGTDGQVDHAARYSYDHRYRGTGNWGFSTAYAAHHGADAFVTRLSDLRDAEAFIRAGIPLVVSVRFGRGELSGAPISSTNGHLLVIRGFTKDGRVIANDPAGATNSAVRRAYDRAQLERAWLRGSGGITYVVRAPGTALPADTLRW</sequence>
<accession>A0ABP5HPX3</accession>
<name>A0ABP5HPX3_9ACTN</name>
<evidence type="ECO:0000256" key="1">
    <source>
        <dbReference type="SAM" id="SignalP"/>
    </source>
</evidence>
<reference evidence="4" key="1">
    <citation type="journal article" date="2019" name="Int. J. Syst. Evol. Microbiol.">
        <title>The Global Catalogue of Microorganisms (GCM) 10K type strain sequencing project: providing services to taxonomists for standard genome sequencing and annotation.</title>
        <authorList>
            <consortium name="The Broad Institute Genomics Platform"/>
            <consortium name="The Broad Institute Genome Sequencing Center for Infectious Disease"/>
            <person name="Wu L."/>
            <person name="Ma J."/>
        </authorList>
    </citation>
    <scope>NUCLEOTIDE SEQUENCE [LARGE SCALE GENOMIC DNA]</scope>
    <source>
        <strain evidence="4">JCM 15749</strain>
    </source>
</reference>
<dbReference type="Proteomes" id="UP001501480">
    <property type="component" value="Unassembled WGS sequence"/>
</dbReference>
<feature type="chain" id="PRO_5045785044" evidence="1">
    <location>
        <begin position="29"/>
        <end position="414"/>
    </location>
</feature>
<gene>
    <name evidence="3" type="ORF">GCM10009821_26570</name>
</gene>
<comment type="caution">
    <text evidence="3">The sequence shown here is derived from an EMBL/GenBank/DDBJ whole genome shotgun (WGS) entry which is preliminary data.</text>
</comment>
<dbReference type="EMBL" id="BAAAPY010000012">
    <property type="protein sequence ID" value="GAA2084005.1"/>
    <property type="molecule type" value="Genomic_DNA"/>
</dbReference>
<dbReference type="InterPro" id="IPR039564">
    <property type="entry name" value="Peptidase_C39-like"/>
</dbReference>
<evidence type="ECO:0000259" key="2">
    <source>
        <dbReference type="Pfam" id="PF13529"/>
    </source>
</evidence>
<evidence type="ECO:0000313" key="4">
    <source>
        <dbReference type="Proteomes" id="UP001501480"/>
    </source>
</evidence>
<dbReference type="RefSeq" id="WP_344329621.1">
    <property type="nucleotide sequence ID" value="NZ_BAAAPY010000012.1"/>
</dbReference>
<evidence type="ECO:0000313" key="3">
    <source>
        <dbReference type="EMBL" id="GAA2084005.1"/>
    </source>
</evidence>
<dbReference type="Gene3D" id="3.90.70.10">
    <property type="entry name" value="Cysteine proteinases"/>
    <property type="match status" value="1"/>
</dbReference>
<dbReference type="Pfam" id="PF13529">
    <property type="entry name" value="Peptidase_C39_2"/>
    <property type="match status" value="1"/>
</dbReference>
<feature type="signal peptide" evidence="1">
    <location>
        <begin position="1"/>
        <end position="28"/>
    </location>
</feature>
<proteinExistence type="predicted"/>
<organism evidence="3 4">
    <name type="scientific">Aeromicrobium halocynthiae</name>
    <dbReference type="NCBI Taxonomy" id="560557"/>
    <lineage>
        <taxon>Bacteria</taxon>
        <taxon>Bacillati</taxon>
        <taxon>Actinomycetota</taxon>
        <taxon>Actinomycetes</taxon>
        <taxon>Propionibacteriales</taxon>
        <taxon>Nocardioidaceae</taxon>
        <taxon>Aeromicrobium</taxon>
    </lineage>
</organism>
<keyword evidence="4" id="KW-1185">Reference proteome</keyword>
<keyword evidence="1" id="KW-0732">Signal</keyword>
<dbReference type="InterPro" id="IPR039563">
    <property type="entry name" value="Peptidase_C39_single_dom"/>
</dbReference>
<feature type="domain" description="Peptidase C39-like" evidence="2">
    <location>
        <begin position="221"/>
        <end position="369"/>
    </location>
</feature>
<dbReference type="CDD" id="cd02549">
    <property type="entry name" value="Peptidase_C39A"/>
    <property type="match status" value="1"/>
</dbReference>